<dbReference type="SUPFAM" id="SSF54909">
    <property type="entry name" value="Dimeric alpha+beta barrel"/>
    <property type="match status" value="1"/>
</dbReference>
<proteinExistence type="inferred from homology"/>
<keyword evidence="4" id="KW-1185">Reference proteome</keyword>
<name>A0ABV3QYD1_9HYPH</name>
<evidence type="ECO:0000259" key="2">
    <source>
        <dbReference type="Pfam" id="PF07978"/>
    </source>
</evidence>
<dbReference type="PANTHER" id="PTHR21017:SF17">
    <property type="entry name" value="PROTEIN NIPSNAP"/>
    <property type="match status" value="1"/>
</dbReference>
<dbReference type="InterPro" id="IPR011008">
    <property type="entry name" value="Dimeric_a/b-barrel"/>
</dbReference>
<dbReference type="Pfam" id="PF07978">
    <property type="entry name" value="NIPSNAP"/>
    <property type="match status" value="1"/>
</dbReference>
<comment type="similarity">
    <text evidence="1">Belongs to the NipSnap family.</text>
</comment>
<feature type="domain" description="NIPSNAP" evidence="2">
    <location>
        <begin position="3"/>
        <end position="102"/>
    </location>
</feature>
<gene>
    <name evidence="3" type="ORF">ABUE31_06690</name>
</gene>
<dbReference type="Gene3D" id="3.30.70.100">
    <property type="match status" value="1"/>
</dbReference>
<dbReference type="InterPro" id="IPR051557">
    <property type="entry name" value="NipSnap_domain"/>
</dbReference>
<protein>
    <submittedName>
        <fullName evidence="3">NIPSNAP family protein</fullName>
    </submittedName>
</protein>
<dbReference type="PANTHER" id="PTHR21017">
    <property type="entry name" value="NIPSNAP-RELATED"/>
    <property type="match status" value="1"/>
</dbReference>
<comment type="caution">
    <text evidence="3">The sequence shown here is derived from an EMBL/GenBank/DDBJ whole genome shotgun (WGS) entry which is preliminary data.</text>
</comment>
<evidence type="ECO:0000313" key="3">
    <source>
        <dbReference type="EMBL" id="MEW9805662.1"/>
    </source>
</evidence>
<dbReference type="RefSeq" id="WP_367722751.1">
    <property type="nucleotide sequence ID" value="NZ_JBFOCH010000002.1"/>
</dbReference>
<evidence type="ECO:0000313" key="4">
    <source>
        <dbReference type="Proteomes" id="UP001556196"/>
    </source>
</evidence>
<evidence type="ECO:0000256" key="1">
    <source>
        <dbReference type="ARBA" id="ARBA00005291"/>
    </source>
</evidence>
<organism evidence="3 4">
    <name type="scientific">Mesorhizobium marinum</name>
    <dbReference type="NCBI Taxonomy" id="3228790"/>
    <lineage>
        <taxon>Bacteria</taxon>
        <taxon>Pseudomonadati</taxon>
        <taxon>Pseudomonadota</taxon>
        <taxon>Alphaproteobacteria</taxon>
        <taxon>Hyphomicrobiales</taxon>
        <taxon>Phyllobacteriaceae</taxon>
        <taxon>Mesorhizobium</taxon>
    </lineage>
</organism>
<accession>A0ABV3QYD1</accession>
<dbReference type="Proteomes" id="UP001556196">
    <property type="component" value="Unassembled WGS sequence"/>
</dbReference>
<dbReference type="InterPro" id="IPR012577">
    <property type="entry name" value="NIPSNAP"/>
</dbReference>
<reference evidence="3 4" key="1">
    <citation type="submission" date="2024-06" db="EMBL/GenBank/DDBJ databases">
        <authorList>
            <person name="Tuo L."/>
        </authorList>
    </citation>
    <scope>NUCLEOTIDE SEQUENCE [LARGE SCALE GENOMIC DNA]</scope>
    <source>
        <strain evidence="3 4">ZMM04-5</strain>
    </source>
</reference>
<sequence>MIVEERIYRIQAGRLPEYLARYEAMGFDLQRRILGNLIGYFTTEIGPLSSIVHMWGYDSLDDRARRRAELAGLAEWQDYLRVCTPMIVEMENRILVPTSFSPLR</sequence>
<dbReference type="EMBL" id="JBFOCI010000002">
    <property type="protein sequence ID" value="MEW9805662.1"/>
    <property type="molecule type" value="Genomic_DNA"/>
</dbReference>